<sequence length="94" mass="10568">MGKGDGNQRIKAAYDREAGPPFVPFTTSHDSEIDTNGILTLVLNSKEEFRVFRRPISCPEPCHTPRCDKNFLDDYDDESINGTMNKAKQDYGAL</sequence>
<evidence type="ECO:0000313" key="2">
    <source>
        <dbReference type="EMBL" id="KAK9150768.1"/>
    </source>
</evidence>
<feature type="compositionally biased region" description="Basic and acidic residues" evidence="1">
    <location>
        <begin position="1"/>
        <end position="18"/>
    </location>
</feature>
<comment type="caution">
    <text evidence="2">The sequence shown here is derived from an EMBL/GenBank/DDBJ whole genome shotgun (WGS) entry which is preliminary data.</text>
</comment>
<reference evidence="2 3" key="1">
    <citation type="submission" date="2024-01" db="EMBL/GenBank/DDBJ databases">
        <title>Genome assemblies of Stephania.</title>
        <authorList>
            <person name="Yang L."/>
        </authorList>
    </citation>
    <scope>NUCLEOTIDE SEQUENCE [LARGE SCALE GENOMIC DNA]</scope>
    <source>
        <strain evidence="2">YNDBR</strain>
        <tissue evidence="2">Leaf</tissue>
    </source>
</reference>
<dbReference type="EMBL" id="JBBNAF010000004">
    <property type="protein sequence ID" value="KAK9150768.1"/>
    <property type="molecule type" value="Genomic_DNA"/>
</dbReference>
<protein>
    <submittedName>
        <fullName evidence="2">Uncharacterized protein</fullName>
    </submittedName>
</protein>
<proteinExistence type="predicted"/>
<dbReference type="Proteomes" id="UP001420932">
    <property type="component" value="Unassembled WGS sequence"/>
</dbReference>
<gene>
    <name evidence="2" type="ORF">Syun_009077</name>
</gene>
<accession>A0AAP0KFH9</accession>
<evidence type="ECO:0000313" key="3">
    <source>
        <dbReference type="Proteomes" id="UP001420932"/>
    </source>
</evidence>
<keyword evidence="3" id="KW-1185">Reference proteome</keyword>
<name>A0AAP0KFH9_9MAGN</name>
<evidence type="ECO:0000256" key="1">
    <source>
        <dbReference type="SAM" id="MobiDB-lite"/>
    </source>
</evidence>
<feature type="region of interest" description="Disordered" evidence="1">
    <location>
        <begin position="1"/>
        <end position="29"/>
    </location>
</feature>
<dbReference type="AlphaFoldDB" id="A0AAP0KFH9"/>
<organism evidence="2 3">
    <name type="scientific">Stephania yunnanensis</name>
    <dbReference type="NCBI Taxonomy" id="152371"/>
    <lineage>
        <taxon>Eukaryota</taxon>
        <taxon>Viridiplantae</taxon>
        <taxon>Streptophyta</taxon>
        <taxon>Embryophyta</taxon>
        <taxon>Tracheophyta</taxon>
        <taxon>Spermatophyta</taxon>
        <taxon>Magnoliopsida</taxon>
        <taxon>Ranunculales</taxon>
        <taxon>Menispermaceae</taxon>
        <taxon>Menispermoideae</taxon>
        <taxon>Cissampelideae</taxon>
        <taxon>Stephania</taxon>
    </lineage>
</organism>